<proteinExistence type="predicted"/>
<protein>
    <submittedName>
        <fullName evidence="1">Uncharacterized protein</fullName>
    </submittedName>
</protein>
<dbReference type="STRING" id="411490.ANACAC_00808"/>
<reference evidence="1" key="1">
    <citation type="submission" date="2007-11" db="EMBL/GenBank/DDBJ databases">
        <authorList>
            <person name="Fulton L."/>
            <person name="Clifton S."/>
            <person name="Fulton B."/>
            <person name="Xu J."/>
            <person name="Minx P."/>
            <person name="Pepin K.H."/>
            <person name="Johnson M."/>
            <person name="Thiruvilangam P."/>
            <person name="Bhonagiri V."/>
            <person name="Nash W.E."/>
            <person name="Mardis E.R."/>
            <person name="Wilson R.K."/>
        </authorList>
    </citation>
    <scope>NUCLEOTIDE SEQUENCE [LARGE SCALE GENOMIC DNA]</scope>
    <source>
        <strain evidence="1">DSM 14662</strain>
    </source>
</reference>
<gene>
    <name evidence="1" type="ORF">ANACAC_00808</name>
</gene>
<organism evidence="1 2">
    <name type="scientific">Anaerostipes caccae (strain DSM 14662 / CCUG 47493 / JCM 13470 / NCIMB 13811 / L1-92)</name>
    <dbReference type="NCBI Taxonomy" id="411490"/>
    <lineage>
        <taxon>Bacteria</taxon>
        <taxon>Bacillati</taxon>
        <taxon>Bacillota</taxon>
        <taxon>Clostridia</taxon>
        <taxon>Lachnospirales</taxon>
        <taxon>Lachnospiraceae</taxon>
        <taxon>Anaerostipes</taxon>
    </lineage>
</organism>
<keyword evidence="2" id="KW-1185">Reference proteome</keyword>
<comment type="caution">
    <text evidence="1">The sequence shown here is derived from an EMBL/GenBank/DDBJ whole genome shotgun (WGS) entry which is preliminary data.</text>
</comment>
<evidence type="ECO:0000313" key="1">
    <source>
        <dbReference type="EMBL" id="EDR98756.1"/>
    </source>
</evidence>
<evidence type="ECO:0000313" key="2">
    <source>
        <dbReference type="Proteomes" id="UP000004935"/>
    </source>
</evidence>
<name>B0MB81_ANACD</name>
<dbReference type="Proteomes" id="UP000004935">
    <property type="component" value="Unassembled WGS sequence"/>
</dbReference>
<dbReference type="RefSeq" id="WP_006566314.1">
    <property type="nucleotide sequence ID" value="NZ_AP023027.1"/>
</dbReference>
<dbReference type="EMBL" id="ABAX03000005">
    <property type="protein sequence ID" value="EDR98756.1"/>
    <property type="molecule type" value="Genomic_DNA"/>
</dbReference>
<accession>B0MB81</accession>
<dbReference type="AlphaFoldDB" id="B0MB81"/>
<reference evidence="1" key="2">
    <citation type="submission" date="2013-11" db="EMBL/GenBank/DDBJ databases">
        <title>Draft genome sequence of Anaerostipes caccae (DSM 14662).</title>
        <authorList>
            <person name="Sudarsanam P."/>
            <person name="Ley R."/>
            <person name="Guruge J."/>
            <person name="Turnbaugh P.J."/>
            <person name="Mahowald M."/>
            <person name="Liep D."/>
            <person name="Gordon J."/>
        </authorList>
    </citation>
    <scope>NUCLEOTIDE SEQUENCE</scope>
    <source>
        <strain evidence="1">DSM 14662</strain>
    </source>
</reference>
<sequence>MADKKDAQVMLAALREEIPIPYAQEKYVLRGIMKGLERLEKQKAPEAGTSKGKH</sequence>
<dbReference type="HOGENOM" id="CLU_3039783_0_0_9"/>